<dbReference type="GO" id="GO:0005886">
    <property type="term" value="C:plasma membrane"/>
    <property type="evidence" value="ECO:0007669"/>
    <property type="project" value="UniProtKB-SubCell"/>
</dbReference>
<dbReference type="PANTHER" id="PTHR11923:SF69">
    <property type="entry name" value="SENSORY NEURON MEMBRANE PROTEIN 1"/>
    <property type="match status" value="1"/>
</dbReference>
<evidence type="ECO:0000256" key="7">
    <source>
        <dbReference type="ARBA" id="ARBA00022989"/>
    </source>
</evidence>
<comment type="caution">
    <text evidence="13">The sequence shown here is derived from an EMBL/GenBank/DDBJ whole genome shotgun (WGS) entry which is preliminary data.</text>
</comment>
<name>A0ABD2MFP8_9CUCU</name>
<evidence type="ECO:0008006" key="15">
    <source>
        <dbReference type="Google" id="ProtNLM"/>
    </source>
</evidence>
<keyword evidence="10" id="KW-0675">Receptor</keyword>
<reference evidence="13 14" key="1">
    <citation type="journal article" date="2021" name="BMC Biol.">
        <title>Horizontally acquired antibacterial genes associated with adaptive radiation of ladybird beetles.</title>
        <authorList>
            <person name="Li H.S."/>
            <person name="Tang X.F."/>
            <person name="Huang Y.H."/>
            <person name="Xu Z.Y."/>
            <person name="Chen M.L."/>
            <person name="Du X.Y."/>
            <person name="Qiu B.Y."/>
            <person name="Chen P.T."/>
            <person name="Zhang W."/>
            <person name="Slipinski A."/>
            <person name="Escalona H.E."/>
            <person name="Waterhouse R.M."/>
            <person name="Zwick A."/>
            <person name="Pang H."/>
        </authorList>
    </citation>
    <scope>NUCLEOTIDE SEQUENCE [LARGE SCALE GENOMIC DNA]</scope>
    <source>
        <strain evidence="13">SYSU2018</strain>
    </source>
</reference>
<organism evidence="13 14">
    <name type="scientific">Cryptolaemus montrouzieri</name>
    <dbReference type="NCBI Taxonomy" id="559131"/>
    <lineage>
        <taxon>Eukaryota</taxon>
        <taxon>Metazoa</taxon>
        <taxon>Ecdysozoa</taxon>
        <taxon>Arthropoda</taxon>
        <taxon>Hexapoda</taxon>
        <taxon>Insecta</taxon>
        <taxon>Pterygota</taxon>
        <taxon>Neoptera</taxon>
        <taxon>Endopterygota</taxon>
        <taxon>Coleoptera</taxon>
        <taxon>Polyphaga</taxon>
        <taxon>Cucujiformia</taxon>
        <taxon>Coccinelloidea</taxon>
        <taxon>Coccinellidae</taxon>
        <taxon>Scymninae</taxon>
        <taxon>Scymnini</taxon>
        <taxon>Cryptolaemus</taxon>
    </lineage>
</organism>
<dbReference type="PANTHER" id="PTHR11923">
    <property type="entry name" value="SCAVENGER RECEPTOR CLASS B TYPE-1 SR-B1"/>
    <property type="match status" value="1"/>
</dbReference>
<dbReference type="Pfam" id="PF01130">
    <property type="entry name" value="CD36"/>
    <property type="match status" value="1"/>
</dbReference>
<accession>A0ABD2MFP8</accession>
<evidence type="ECO:0000256" key="11">
    <source>
        <dbReference type="ARBA" id="ARBA00023180"/>
    </source>
</evidence>
<keyword evidence="6" id="KW-0552">Olfaction</keyword>
<evidence type="ECO:0000313" key="13">
    <source>
        <dbReference type="EMBL" id="KAL3265255.1"/>
    </source>
</evidence>
<evidence type="ECO:0000256" key="8">
    <source>
        <dbReference type="ARBA" id="ARBA00023136"/>
    </source>
</evidence>
<evidence type="ECO:0000256" key="5">
    <source>
        <dbReference type="ARBA" id="ARBA00022692"/>
    </source>
</evidence>
<comment type="similarity">
    <text evidence="2">Belongs to the CD36 family.</text>
</comment>
<keyword evidence="5 12" id="KW-0812">Transmembrane</keyword>
<keyword evidence="11" id="KW-0325">Glycoprotein</keyword>
<evidence type="ECO:0000256" key="9">
    <source>
        <dbReference type="ARBA" id="ARBA00023157"/>
    </source>
</evidence>
<evidence type="ECO:0000256" key="12">
    <source>
        <dbReference type="SAM" id="Phobius"/>
    </source>
</evidence>
<dbReference type="AlphaFoldDB" id="A0ABD2MFP8"/>
<dbReference type="Proteomes" id="UP001516400">
    <property type="component" value="Unassembled WGS sequence"/>
</dbReference>
<dbReference type="InterPro" id="IPR002159">
    <property type="entry name" value="CD36_fam"/>
</dbReference>
<evidence type="ECO:0000256" key="1">
    <source>
        <dbReference type="ARBA" id="ARBA00004651"/>
    </source>
</evidence>
<feature type="transmembrane region" description="Helical" evidence="12">
    <location>
        <begin position="138"/>
        <end position="156"/>
    </location>
</feature>
<dbReference type="GO" id="GO:0007608">
    <property type="term" value="P:sensory perception of smell"/>
    <property type="evidence" value="ECO:0007669"/>
    <property type="project" value="UniProtKB-KW"/>
</dbReference>
<keyword evidence="9" id="KW-1015">Disulfide bond</keyword>
<evidence type="ECO:0000313" key="14">
    <source>
        <dbReference type="Proteomes" id="UP001516400"/>
    </source>
</evidence>
<proteinExistence type="inferred from homology"/>
<dbReference type="EMBL" id="JABFTP020000001">
    <property type="protein sequence ID" value="KAL3265255.1"/>
    <property type="molecule type" value="Genomic_DNA"/>
</dbReference>
<evidence type="ECO:0000256" key="4">
    <source>
        <dbReference type="ARBA" id="ARBA00022606"/>
    </source>
</evidence>
<sequence>MSKNADEKCFCPTNDTCLKKGLMDLFKCIGVPIYVSLPHFYDSDESYLRTVKGLNPNKEKHSIEILFEHMTGGPVSARKRLQFNMPIEPNSKVTLFNDLPNAIHPIFWVEEGVSLNNTFTKPIKDLFRIMKIVKITKWLILVASLVGIVIAAYLMYKNTGNVDITTAVKIKPKDFESPISRINGDAKNGYVNSAMNNDSDKF</sequence>
<evidence type="ECO:0000256" key="10">
    <source>
        <dbReference type="ARBA" id="ARBA00023170"/>
    </source>
</evidence>
<protein>
    <recommendedName>
        <fullName evidence="15">Sensory neuron membrane protein 1</fullName>
    </recommendedName>
</protein>
<evidence type="ECO:0000256" key="3">
    <source>
        <dbReference type="ARBA" id="ARBA00022475"/>
    </source>
</evidence>
<evidence type="ECO:0000256" key="6">
    <source>
        <dbReference type="ARBA" id="ARBA00022725"/>
    </source>
</evidence>
<comment type="subcellular location">
    <subcellularLocation>
        <location evidence="1">Cell membrane</location>
        <topology evidence="1">Multi-pass membrane protein</topology>
    </subcellularLocation>
</comment>
<evidence type="ECO:0000256" key="2">
    <source>
        <dbReference type="ARBA" id="ARBA00010532"/>
    </source>
</evidence>
<keyword evidence="7 12" id="KW-1133">Transmembrane helix</keyword>
<keyword evidence="14" id="KW-1185">Reference proteome</keyword>
<keyword evidence="8 12" id="KW-0472">Membrane</keyword>
<keyword evidence="4" id="KW-0716">Sensory transduction</keyword>
<gene>
    <name evidence="13" type="ORF">HHI36_009469</name>
</gene>
<keyword evidence="3" id="KW-1003">Cell membrane</keyword>